<reference evidence="1 2" key="1">
    <citation type="submission" date="2016-09" db="EMBL/GenBank/DDBJ databases">
        <authorList>
            <person name="Reverchon S."/>
            <person name="Nasser W."/>
            <person name="Leonard S."/>
            <person name="Brochier C."/>
            <person name="Duprey A."/>
        </authorList>
    </citation>
    <scope>NUCLEOTIDE SEQUENCE [LARGE SCALE GENOMIC DNA]</scope>
    <source>
        <strain evidence="1 2">174/2</strain>
    </source>
</reference>
<sequence length="219" mass="24382">MITINDVIGRANAQLVDTHWLRWSKSELLDYFNDAINAVIIIRPDAGASVEVFACQPGTRQQLPDGALRLLDVIRIVGGRAIQVIARNMLDYQYPDWHTLSGPIERYCYDEQTPRTFYLFPGATSGVSLEISVSRLPQAAAIGDLRADVSRAFPLDELYINPVLEWILFRAYGKDSENGNYAMLSSQHYQTFVDLLGVKAQTDQAMGQKKQVQSGGGAQ</sequence>
<protein>
    <submittedName>
        <fullName evidence="1">Phage protein</fullName>
    </submittedName>
</protein>
<dbReference type="InterPro" id="IPR056209">
    <property type="entry name" value="SU10_adaptor"/>
</dbReference>
<proteinExistence type="predicted"/>
<name>A0A375ABV0_9GAMM</name>
<dbReference type="Proteomes" id="UP000294820">
    <property type="component" value="Chromosome 1"/>
</dbReference>
<accession>A0A375ABV0</accession>
<keyword evidence="2" id="KW-1185">Reference proteome</keyword>
<evidence type="ECO:0000313" key="2">
    <source>
        <dbReference type="Proteomes" id="UP000294820"/>
    </source>
</evidence>
<dbReference type="EMBL" id="LT615367">
    <property type="protein sequence ID" value="SLM63495.1"/>
    <property type="molecule type" value="Genomic_DNA"/>
</dbReference>
<gene>
    <name evidence="1" type="ORF">DAQ1742_02622</name>
</gene>
<dbReference type="AlphaFoldDB" id="A0A375ABV0"/>
<organism evidence="1 2">
    <name type="scientific">Dickeya aquatica</name>
    <dbReference type="NCBI Taxonomy" id="1401087"/>
    <lineage>
        <taxon>Bacteria</taxon>
        <taxon>Pseudomonadati</taxon>
        <taxon>Pseudomonadota</taxon>
        <taxon>Gammaproteobacteria</taxon>
        <taxon>Enterobacterales</taxon>
        <taxon>Pectobacteriaceae</taxon>
        <taxon>Dickeya</taxon>
    </lineage>
</organism>
<dbReference type="Pfam" id="PF24175">
    <property type="entry name" value="SU10_adaptor"/>
    <property type="match status" value="1"/>
</dbReference>
<dbReference type="KEGG" id="daq:DAQ1742_02622"/>
<dbReference type="RefSeq" id="WP_067486842.1">
    <property type="nucleotide sequence ID" value="NZ_LT615367.1"/>
</dbReference>
<evidence type="ECO:0000313" key="1">
    <source>
        <dbReference type="EMBL" id="SLM63495.1"/>
    </source>
</evidence>